<evidence type="ECO:0000313" key="2">
    <source>
        <dbReference type="Proteomes" id="UP000717515"/>
    </source>
</evidence>
<protein>
    <submittedName>
        <fullName evidence="1">Uncharacterized protein</fullName>
    </submittedName>
</protein>
<reference evidence="1" key="1">
    <citation type="submission" date="2021-07" db="EMBL/GenBank/DDBJ databases">
        <title>Draft genome of Mortierella alpina, strain LL118, isolated from an aspen leaf litter sample.</title>
        <authorList>
            <person name="Yang S."/>
            <person name="Vinatzer B.A."/>
        </authorList>
    </citation>
    <scope>NUCLEOTIDE SEQUENCE</scope>
    <source>
        <strain evidence="1">LL118</strain>
    </source>
</reference>
<proteinExistence type="predicted"/>
<gene>
    <name evidence="1" type="ORF">KVV02_008392</name>
</gene>
<sequence length="60" mass="6555">MGNIISAIGGFFSSIVHAIANVITTIINGITRVILAIWDFITCHRCSGRRRRRGNNTAVV</sequence>
<name>A0A9P8CYW4_MORAP</name>
<comment type="caution">
    <text evidence="1">The sequence shown here is derived from an EMBL/GenBank/DDBJ whole genome shotgun (WGS) entry which is preliminary data.</text>
</comment>
<accession>A0A9P8CYW4</accession>
<dbReference type="Proteomes" id="UP000717515">
    <property type="component" value="Unassembled WGS sequence"/>
</dbReference>
<dbReference type="AlphaFoldDB" id="A0A9P8CYW4"/>
<dbReference type="EMBL" id="JAIFTL010000409">
    <property type="protein sequence ID" value="KAG9319615.1"/>
    <property type="molecule type" value="Genomic_DNA"/>
</dbReference>
<organism evidence="1 2">
    <name type="scientific">Mortierella alpina</name>
    <name type="common">Oleaginous fungus</name>
    <name type="synonym">Mortierella renispora</name>
    <dbReference type="NCBI Taxonomy" id="64518"/>
    <lineage>
        <taxon>Eukaryota</taxon>
        <taxon>Fungi</taxon>
        <taxon>Fungi incertae sedis</taxon>
        <taxon>Mucoromycota</taxon>
        <taxon>Mortierellomycotina</taxon>
        <taxon>Mortierellomycetes</taxon>
        <taxon>Mortierellales</taxon>
        <taxon>Mortierellaceae</taxon>
        <taxon>Mortierella</taxon>
    </lineage>
</organism>
<evidence type="ECO:0000313" key="1">
    <source>
        <dbReference type="EMBL" id="KAG9319615.1"/>
    </source>
</evidence>